<dbReference type="AlphaFoldDB" id="A0A4U8T2Z9"/>
<evidence type="ECO:0000313" key="2">
    <source>
        <dbReference type="Proteomes" id="UP000029921"/>
    </source>
</evidence>
<sequence length="105" mass="12547">MLKKFQKHELDSLESALAQSIEQAHTLLRYDCEKVCLCVCLLAGYFSNKLERKMQDEMLCNLFWKHIVDEFHFEIKENLLLEVTQLREKNLKMTFENLKQKYCVG</sequence>
<gene>
    <name evidence="1" type="ORF">LS74_000285</name>
</gene>
<dbReference type="RefSeq" id="WP_034587105.1">
    <property type="nucleotide sequence ID" value="NZ_JRPE02000001.1"/>
</dbReference>
<proteinExistence type="predicted"/>
<name>A0A4U8T2Z9_9HELI</name>
<keyword evidence="2" id="KW-1185">Reference proteome</keyword>
<evidence type="ECO:0000313" key="1">
    <source>
        <dbReference type="EMBL" id="TLD93825.1"/>
    </source>
</evidence>
<dbReference type="EMBL" id="JRPE02000001">
    <property type="protein sequence ID" value="TLD93825.1"/>
    <property type="molecule type" value="Genomic_DNA"/>
</dbReference>
<comment type="caution">
    <text evidence="1">The sequence shown here is derived from an EMBL/GenBank/DDBJ whole genome shotgun (WGS) entry which is preliminary data.</text>
</comment>
<dbReference type="Proteomes" id="UP000029921">
    <property type="component" value="Unassembled WGS sequence"/>
</dbReference>
<accession>A0A4U8T2Z9</accession>
<protein>
    <submittedName>
        <fullName evidence="1">Uncharacterized protein</fullName>
    </submittedName>
</protein>
<reference evidence="1 2" key="1">
    <citation type="journal article" date="2014" name="Genome Announc.">
        <title>Draft genome sequences of eight enterohepatic helicobacter species isolated from both laboratory and wild rodents.</title>
        <authorList>
            <person name="Sheh A."/>
            <person name="Shen Z."/>
            <person name="Fox J.G."/>
        </authorList>
    </citation>
    <scope>NUCLEOTIDE SEQUENCE [LARGE SCALE GENOMIC DNA]</scope>
    <source>
        <strain evidence="1 2">MIT 96-1001</strain>
    </source>
</reference>
<organism evidence="1 2">
    <name type="scientific">Helicobacter magdeburgensis</name>
    <dbReference type="NCBI Taxonomy" id="471858"/>
    <lineage>
        <taxon>Bacteria</taxon>
        <taxon>Pseudomonadati</taxon>
        <taxon>Campylobacterota</taxon>
        <taxon>Epsilonproteobacteria</taxon>
        <taxon>Campylobacterales</taxon>
        <taxon>Helicobacteraceae</taxon>
        <taxon>Helicobacter</taxon>
    </lineage>
</organism>